<sequence length="201" mass="22579">MSVAERIKQRVLRMQRGEPFTNTRFLKLGSRSAVDKALSRLVEKGVIQRVARGVFVRPKKSRFIGNVMPEVSRVIEVIAKDHGETVQVHGAEAARRFKLSTQMPTTPVYYTSGPSREIRVGNLKVKLMHTTSHRRLQHAGKKPGLALSALWYLGKDNIDAEAVRRIREGLSTEEFETLRTSKMPAWMASAIENYTQGAAHG</sequence>
<evidence type="ECO:0000313" key="2">
    <source>
        <dbReference type="Proteomes" id="UP000189339"/>
    </source>
</evidence>
<dbReference type="Proteomes" id="UP000189339">
    <property type="component" value="Unassembled WGS sequence"/>
</dbReference>
<dbReference type="Pfam" id="PF19570">
    <property type="entry name" value="DUF6088"/>
    <property type="match status" value="1"/>
</dbReference>
<evidence type="ECO:0000313" key="1">
    <source>
        <dbReference type="EMBL" id="ONF43305.1"/>
    </source>
</evidence>
<dbReference type="STRING" id="135739.BTO32_11525"/>
<comment type="caution">
    <text evidence="1">The sequence shown here is derived from an EMBL/GenBank/DDBJ whole genome shotgun (WGS) entry which is preliminary data.</text>
</comment>
<organism evidence="1 2">
    <name type="scientific">Marinobacter lutaoensis</name>
    <dbReference type="NCBI Taxonomy" id="135739"/>
    <lineage>
        <taxon>Bacteria</taxon>
        <taxon>Pseudomonadati</taxon>
        <taxon>Pseudomonadota</taxon>
        <taxon>Gammaproteobacteria</taxon>
        <taxon>Pseudomonadales</taxon>
        <taxon>Marinobacteraceae</taxon>
        <taxon>Marinobacter</taxon>
    </lineage>
</organism>
<dbReference type="EMBL" id="MSCW01000007">
    <property type="protein sequence ID" value="ONF43305.1"/>
    <property type="molecule type" value="Genomic_DNA"/>
</dbReference>
<accession>A0A1V2DRF8</accession>
<protein>
    <recommendedName>
        <fullName evidence="3">Type IV toxin-antitoxin system AbiEi family antitoxin domain-containing protein</fullName>
    </recommendedName>
</protein>
<dbReference type="InterPro" id="IPR045738">
    <property type="entry name" value="DUF6088"/>
</dbReference>
<dbReference type="OrthoDB" id="3181392at2"/>
<keyword evidence="2" id="KW-1185">Reference proteome</keyword>
<evidence type="ECO:0008006" key="3">
    <source>
        <dbReference type="Google" id="ProtNLM"/>
    </source>
</evidence>
<reference evidence="1 2" key="1">
    <citation type="submission" date="2016-12" db="EMBL/GenBank/DDBJ databases">
        <title>Marinobacter lutaoensis whole genome sequencing.</title>
        <authorList>
            <person name="Verma A."/>
            <person name="Krishnamurthi S."/>
        </authorList>
    </citation>
    <scope>NUCLEOTIDE SEQUENCE [LARGE SCALE GENOMIC DNA]</scope>
    <source>
        <strain evidence="1 2">T5054</strain>
    </source>
</reference>
<name>A0A1V2DRF8_9GAMM</name>
<dbReference type="AlphaFoldDB" id="A0A1V2DRF8"/>
<proteinExistence type="predicted"/>
<dbReference type="RefSeq" id="WP_076724771.1">
    <property type="nucleotide sequence ID" value="NZ_MSCW01000007.1"/>
</dbReference>
<gene>
    <name evidence="1" type="ORF">BTO32_11525</name>
</gene>